<organism evidence="8 9">
    <name type="scientific">Borreliella burgdorferi (strain ZS7)</name>
    <name type="common">Borrelia burgdorferi</name>
    <dbReference type="NCBI Taxonomy" id="445985"/>
    <lineage>
        <taxon>Bacteria</taxon>
        <taxon>Pseudomonadati</taxon>
        <taxon>Spirochaetota</taxon>
        <taxon>Spirochaetia</taxon>
        <taxon>Spirochaetales</taxon>
        <taxon>Borreliaceae</taxon>
        <taxon>Borreliella</taxon>
    </lineage>
</organism>
<evidence type="ECO:0000259" key="7">
    <source>
        <dbReference type="Pfam" id="PF01048"/>
    </source>
</evidence>
<dbReference type="HOGENOM" id="CLU_031248_2_2_12"/>
<dbReference type="EMBL" id="CP001205">
    <property type="protein sequence ID" value="ACK74649.1"/>
    <property type="molecule type" value="Genomic_DNA"/>
</dbReference>
<evidence type="ECO:0000313" key="8">
    <source>
        <dbReference type="EMBL" id="ACK74649.1"/>
    </source>
</evidence>
<evidence type="ECO:0000256" key="6">
    <source>
        <dbReference type="SAM" id="SignalP"/>
    </source>
</evidence>
<dbReference type="GO" id="GO:0009164">
    <property type="term" value="P:nucleoside catabolic process"/>
    <property type="evidence" value="ECO:0007669"/>
    <property type="project" value="InterPro"/>
</dbReference>
<dbReference type="Gene3D" id="3.40.50.1580">
    <property type="entry name" value="Nucleoside phosphorylase domain"/>
    <property type="match status" value="1"/>
</dbReference>
<keyword evidence="3" id="KW-0028">Amino-acid biosynthesis</keyword>
<dbReference type="GO" id="GO:0005829">
    <property type="term" value="C:cytosol"/>
    <property type="evidence" value="ECO:0007669"/>
    <property type="project" value="TreeGrafter"/>
</dbReference>
<dbReference type="NCBIfam" id="TIGR01704">
    <property type="entry name" value="MTA_SAH-Nsdase"/>
    <property type="match status" value="1"/>
</dbReference>
<dbReference type="GO" id="GO:0019509">
    <property type="term" value="P:L-methionine salvage from methylthioadenosine"/>
    <property type="evidence" value="ECO:0007669"/>
    <property type="project" value="UniProtKB-UniPathway"/>
</dbReference>
<dbReference type="InterPro" id="IPR000845">
    <property type="entry name" value="Nucleoside_phosphorylase_d"/>
</dbReference>
<dbReference type="Pfam" id="PF01048">
    <property type="entry name" value="PNP_UDP_1"/>
    <property type="match status" value="1"/>
</dbReference>
<evidence type="ECO:0000256" key="5">
    <source>
        <dbReference type="ARBA" id="ARBA00023167"/>
    </source>
</evidence>
<name>A0A0H3C298_BORBZ</name>
<dbReference type="RefSeq" id="WP_012597339.1">
    <property type="nucleotide sequence ID" value="NC_011728.1"/>
</dbReference>
<dbReference type="GO" id="GO:0019284">
    <property type="term" value="P:L-methionine salvage from S-adenosylmethionine"/>
    <property type="evidence" value="ECO:0007669"/>
    <property type="project" value="TreeGrafter"/>
</dbReference>
<dbReference type="EC" id="3.2.2.9" evidence="2"/>
<dbReference type="InterPro" id="IPR010049">
    <property type="entry name" value="MTA_SAH_Nsdase"/>
</dbReference>
<evidence type="ECO:0000256" key="1">
    <source>
        <dbReference type="ARBA" id="ARBA00004945"/>
    </source>
</evidence>
<proteinExistence type="predicted"/>
<feature type="domain" description="Nucleoside phosphorylase" evidence="7">
    <location>
        <begin position="28"/>
        <end position="263"/>
    </location>
</feature>
<keyword evidence="5" id="KW-0486">Methionine biosynthesis</keyword>
<evidence type="ECO:0000256" key="2">
    <source>
        <dbReference type="ARBA" id="ARBA00011974"/>
    </source>
</evidence>
<dbReference type="KEGG" id="bbz:BbuZS7_0601"/>
<dbReference type="UniPathway" id="UPA00904">
    <property type="reaction ID" value="UER00871"/>
</dbReference>
<dbReference type="InterPro" id="IPR035994">
    <property type="entry name" value="Nucleoside_phosphorylase_sf"/>
</dbReference>
<sequence length="265" mass="29097">MNNCLIKFFIFLLVFSNSYVAFSKNVNVLIVTAMDSEFDQINKLMSNKEEIVLKEYGLNKKILKGKLSNRNVMVIICGVGKVNAGVWTSYVLSKYNISHVINSGVAGGVVSAKYKDIKVGDVVVSSEVAYHDVDLTKFGYKVGQLTGGLPQKFNANKSLIKNAIEAIKSKVGGFNAYSGLIVSGDQFIDSTYINKIIGNFKDVIAVEMEGAAIGHVSHMFNIPFIVIRSISDIVNKEGNEVEYSKFSKIAAFNSAKVVQEILRKL</sequence>
<keyword evidence="8" id="KW-0326">Glycosidase</keyword>
<keyword evidence="4 8" id="KW-0378">Hydrolase</keyword>
<accession>A0A0H3C298</accession>
<reference evidence="8 9" key="1">
    <citation type="journal article" date="2011" name="J. Bacteriol.">
        <title>Whole-genome sequences of thirteen isolates of Borrelia burgdorferi.</title>
        <authorList>
            <person name="Schutzer S.E."/>
            <person name="Fraser-Liggett C.M."/>
            <person name="Casjens S.R."/>
            <person name="Qiu W.G."/>
            <person name="Dunn J.J."/>
            <person name="Mongodin E.F."/>
            <person name="Luft B.J."/>
        </authorList>
    </citation>
    <scope>NUCLEOTIDE SEQUENCE [LARGE SCALE GENOMIC DNA]</scope>
    <source>
        <strain evidence="8 9">ZS7</strain>
    </source>
</reference>
<evidence type="ECO:0000256" key="4">
    <source>
        <dbReference type="ARBA" id="ARBA00022801"/>
    </source>
</evidence>
<comment type="pathway">
    <text evidence="1">Amino-acid biosynthesis; L-methionine biosynthesis via salvage pathway; S-methyl-5-thio-alpha-D-ribose 1-phosphate from S-methyl-5'-thioadenosine (hydrolase route): step 1/2.</text>
</comment>
<evidence type="ECO:0000256" key="3">
    <source>
        <dbReference type="ARBA" id="ARBA00022605"/>
    </source>
</evidence>
<dbReference type="GO" id="GO:0008930">
    <property type="term" value="F:methylthioadenosine nucleosidase activity"/>
    <property type="evidence" value="ECO:0007669"/>
    <property type="project" value="InterPro"/>
</dbReference>
<dbReference type="AlphaFoldDB" id="A0A0H3C298"/>
<dbReference type="PANTHER" id="PTHR46832">
    <property type="entry name" value="5'-METHYLTHIOADENOSINE/S-ADENOSYLHOMOCYSTEINE NUCLEOSIDASE"/>
    <property type="match status" value="1"/>
</dbReference>
<feature type="signal peptide" evidence="6">
    <location>
        <begin position="1"/>
        <end position="23"/>
    </location>
</feature>
<dbReference type="SUPFAM" id="SSF53167">
    <property type="entry name" value="Purine and uridine phosphorylases"/>
    <property type="match status" value="1"/>
</dbReference>
<dbReference type="PANTHER" id="PTHR46832:SF1">
    <property type="entry name" value="5'-METHYLTHIOADENOSINE_S-ADENOSYLHOMOCYSTEINE NUCLEOSIDASE"/>
    <property type="match status" value="1"/>
</dbReference>
<dbReference type="NCBIfam" id="NF004079">
    <property type="entry name" value="PRK05584.1"/>
    <property type="match status" value="1"/>
</dbReference>
<dbReference type="Proteomes" id="UP000006901">
    <property type="component" value="Chromosome"/>
</dbReference>
<gene>
    <name evidence="8" type="primary">mtnN</name>
    <name evidence="8" type="ordered locus">BbuZS7_0601</name>
</gene>
<protein>
    <recommendedName>
        <fullName evidence="2">adenosylhomocysteine nucleosidase</fullName>
        <ecNumber evidence="2">3.2.2.9</ecNumber>
    </recommendedName>
</protein>
<feature type="chain" id="PRO_5002605609" description="adenosylhomocysteine nucleosidase" evidence="6">
    <location>
        <begin position="24"/>
        <end position="265"/>
    </location>
</feature>
<evidence type="ECO:0000313" key="9">
    <source>
        <dbReference type="Proteomes" id="UP000006901"/>
    </source>
</evidence>
<dbReference type="GO" id="GO:0008782">
    <property type="term" value="F:adenosylhomocysteine nucleosidase activity"/>
    <property type="evidence" value="ECO:0007669"/>
    <property type="project" value="UniProtKB-EC"/>
</dbReference>
<keyword evidence="6" id="KW-0732">Signal</keyword>
<dbReference type="CDD" id="cd09008">
    <property type="entry name" value="MTAN"/>
    <property type="match status" value="1"/>
</dbReference>